<dbReference type="EMBL" id="JNFQ01000001">
    <property type="protein sequence ID" value="KFG77457.1"/>
    <property type="molecule type" value="Genomic_DNA"/>
</dbReference>
<dbReference type="Proteomes" id="UP000029095">
    <property type="component" value="Unassembled WGS sequence"/>
</dbReference>
<feature type="region of interest" description="Disordered" evidence="1">
    <location>
        <begin position="1"/>
        <end position="23"/>
    </location>
</feature>
<evidence type="ECO:0000256" key="1">
    <source>
        <dbReference type="SAM" id="MobiDB-lite"/>
    </source>
</evidence>
<dbReference type="STRING" id="1915400.FM21_07235"/>
<proteinExistence type="predicted"/>
<dbReference type="AlphaFoldDB" id="A0A086N8I9"/>
<dbReference type="SUPFAM" id="SSF53335">
    <property type="entry name" value="S-adenosyl-L-methionine-dependent methyltransferases"/>
    <property type="match status" value="1"/>
</dbReference>
<protein>
    <submittedName>
        <fullName evidence="2">Transferase</fullName>
    </submittedName>
</protein>
<dbReference type="InterPro" id="IPR029063">
    <property type="entry name" value="SAM-dependent_MTases_sf"/>
</dbReference>
<keyword evidence="3" id="KW-1185">Reference proteome</keyword>
<evidence type="ECO:0000313" key="2">
    <source>
        <dbReference type="EMBL" id="KFG77457.1"/>
    </source>
</evidence>
<gene>
    <name evidence="2" type="ORF">FM21_07235</name>
</gene>
<organism evidence="2 3">
    <name type="scientific">Streptomyces mutabilis</name>
    <dbReference type="NCBI Taxonomy" id="67332"/>
    <lineage>
        <taxon>Bacteria</taxon>
        <taxon>Bacillati</taxon>
        <taxon>Actinomycetota</taxon>
        <taxon>Actinomycetes</taxon>
        <taxon>Kitasatosporales</taxon>
        <taxon>Streptomycetaceae</taxon>
        <taxon>Streptomyces</taxon>
    </lineage>
</organism>
<dbReference type="HOGENOM" id="CLU_056710_0_0_11"/>
<dbReference type="Pfam" id="PF13489">
    <property type="entry name" value="Methyltransf_23"/>
    <property type="match status" value="1"/>
</dbReference>
<sequence>MVEHDGGPVGTAPGWRRSPPDSDHLRNVLPGLSFVLLLVRREPPMSAPPVPSAPPPGPPVPPVPAYGPHRADCPWCGSRRLRSRLLGEGPRRAAPGRSVLERCLDCRYGFRNPPLTPGPEHPVVRAGARLRQGSAARAVFRRCPEPESWLDVGTGDADFPHAARAYFPYTSFDGLDPTHRVLRARAVERIEEAFVGRLTDPHIQARLRGRYDVVSLLRQLGRVPDPRAELRAALHVLRPGGHLLVDVADPRRPLALPAGLHAELAELGCTVLTGARSGRVIARK</sequence>
<keyword evidence="2" id="KW-0808">Transferase</keyword>
<evidence type="ECO:0000313" key="3">
    <source>
        <dbReference type="Proteomes" id="UP000029095"/>
    </source>
</evidence>
<reference evidence="2 3" key="1">
    <citation type="submission" date="2014-05" db="EMBL/GenBank/DDBJ databases">
        <title>Complete genome sequence of the Streptomyces mutabilis TRM45540.</title>
        <authorList>
            <person name="Luo X."/>
            <person name="Zhang L."/>
        </authorList>
    </citation>
    <scope>NUCLEOTIDE SEQUENCE [LARGE SCALE GENOMIC DNA]</scope>
    <source>
        <strain evidence="2 3">TRM45540</strain>
    </source>
</reference>
<dbReference type="Gene3D" id="3.40.50.150">
    <property type="entry name" value="Vaccinia Virus protein VP39"/>
    <property type="match status" value="1"/>
</dbReference>
<comment type="caution">
    <text evidence="2">The sequence shown here is derived from an EMBL/GenBank/DDBJ whole genome shotgun (WGS) entry which is preliminary data.</text>
</comment>
<name>A0A086N8I9_9ACTN</name>
<accession>A0A086N8I9</accession>
<dbReference type="GO" id="GO:0016740">
    <property type="term" value="F:transferase activity"/>
    <property type="evidence" value="ECO:0007669"/>
    <property type="project" value="UniProtKB-KW"/>
</dbReference>